<dbReference type="InterPro" id="IPR036514">
    <property type="entry name" value="SGNH_hydro_sf"/>
</dbReference>
<dbReference type="PANTHER" id="PTHR30383:SF5">
    <property type="entry name" value="SGNH HYDROLASE-TYPE ESTERASE DOMAIN-CONTAINING PROTEIN"/>
    <property type="match status" value="1"/>
</dbReference>
<proteinExistence type="predicted"/>
<dbReference type="Pfam" id="PF13472">
    <property type="entry name" value="Lipase_GDSL_2"/>
    <property type="match status" value="1"/>
</dbReference>
<reference evidence="3 4" key="1">
    <citation type="submission" date="2019-03" db="EMBL/GenBank/DDBJ databases">
        <title>Genomic Encyclopedia of Type Strains, Phase III (KMG-III): the genomes of soil and plant-associated and newly described type strains.</title>
        <authorList>
            <person name="Whitman W."/>
        </authorList>
    </citation>
    <scope>NUCLEOTIDE SEQUENCE [LARGE SCALE GENOMIC DNA]</scope>
    <source>
        <strain evidence="3 4">VKM Ac-2527</strain>
    </source>
</reference>
<keyword evidence="4" id="KW-1185">Reference proteome</keyword>
<dbReference type="InterPro" id="IPR013830">
    <property type="entry name" value="SGNH_hydro"/>
</dbReference>
<name>A0A4R6KMV0_9ACTN</name>
<evidence type="ECO:0000313" key="3">
    <source>
        <dbReference type="EMBL" id="TDO52601.1"/>
    </source>
</evidence>
<dbReference type="PANTHER" id="PTHR30383">
    <property type="entry name" value="THIOESTERASE 1/PROTEASE 1/LYSOPHOSPHOLIPASE L1"/>
    <property type="match status" value="1"/>
</dbReference>
<sequence>MLFLRSGREPRRRTRPDNTTPIGVLHQVVVRWGDAERTTPRHTVQRWCDGVASIDIQARTYADFWRQQNETALAAEGPLWVVLGDSTAQGLGASSPWHGYVGQVLTKLDRSDRPWRVVNLSRSGAQTGHVLDDQLPLVQQLGVEPDLVTCGIGSNDILGTPPGRFRNNLQELIRRLPSSSVVMDLPVPDRFWTIGGVCSPYVAGINRLIRAAASNRGLPVAELSRHVRPPWRDKLAADRFHPNDAGYRHHADALLAALPAVVPQH</sequence>
<evidence type="ECO:0000256" key="1">
    <source>
        <dbReference type="SAM" id="MobiDB-lite"/>
    </source>
</evidence>
<feature type="domain" description="SGNH hydrolase-type esterase" evidence="2">
    <location>
        <begin position="82"/>
        <end position="248"/>
    </location>
</feature>
<gene>
    <name evidence="3" type="ORF">EV643_102440</name>
</gene>
<dbReference type="SUPFAM" id="SSF52266">
    <property type="entry name" value="SGNH hydrolase"/>
    <property type="match status" value="1"/>
</dbReference>
<dbReference type="OrthoDB" id="9804395at2"/>
<feature type="region of interest" description="Disordered" evidence="1">
    <location>
        <begin position="1"/>
        <end position="20"/>
    </location>
</feature>
<dbReference type="EMBL" id="SNWQ01000002">
    <property type="protein sequence ID" value="TDO52601.1"/>
    <property type="molecule type" value="Genomic_DNA"/>
</dbReference>
<evidence type="ECO:0000259" key="2">
    <source>
        <dbReference type="Pfam" id="PF13472"/>
    </source>
</evidence>
<comment type="caution">
    <text evidence="3">The sequence shown here is derived from an EMBL/GenBank/DDBJ whole genome shotgun (WGS) entry which is preliminary data.</text>
</comment>
<evidence type="ECO:0000313" key="4">
    <source>
        <dbReference type="Proteomes" id="UP000295388"/>
    </source>
</evidence>
<dbReference type="CDD" id="cd00229">
    <property type="entry name" value="SGNH_hydrolase"/>
    <property type="match status" value="1"/>
</dbReference>
<organism evidence="3 4">
    <name type="scientific">Kribbella caucasensis</name>
    <dbReference type="NCBI Taxonomy" id="2512215"/>
    <lineage>
        <taxon>Bacteria</taxon>
        <taxon>Bacillati</taxon>
        <taxon>Actinomycetota</taxon>
        <taxon>Actinomycetes</taxon>
        <taxon>Propionibacteriales</taxon>
        <taxon>Kribbellaceae</taxon>
        <taxon>Kribbella</taxon>
    </lineage>
</organism>
<protein>
    <submittedName>
        <fullName evidence="3">Lysophospholipase L1-like esterase</fullName>
    </submittedName>
</protein>
<dbReference type="Gene3D" id="3.40.50.1110">
    <property type="entry name" value="SGNH hydrolase"/>
    <property type="match status" value="1"/>
</dbReference>
<dbReference type="Proteomes" id="UP000295388">
    <property type="component" value="Unassembled WGS sequence"/>
</dbReference>
<dbReference type="GO" id="GO:0004622">
    <property type="term" value="F:phosphatidylcholine lysophospholipase activity"/>
    <property type="evidence" value="ECO:0007669"/>
    <property type="project" value="TreeGrafter"/>
</dbReference>
<dbReference type="AlphaFoldDB" id="A0A4R6KMV0"/>
<dbReference type="RefSeq" id="WP_133799006.1">
    <property type="nucleotide sequence ID" value="NZ_SNWQ01000002.1"/>
</dbReference>
<accession>A0A4R6KMV0</accession>
<dbReference type="InterPro" id="IPR051532">
    <property type="entry name" value="Ester_Hydrolysis_Enzymes"/>
</dbReference>